<keyword evidence="3" id="KW-1185">Reference proteome</keyword>
<dbReference type="InterPro" id="IPR011991">
    <property type="entry name" value="ArsR-like_HTH"/>
</dbReference>
<sequence>MTEIDRLVHDPSRLAITSALSACESADFLFLQRVTGLSKGNLSSHLAKLEKGEIVKIVKTGERRPRTVVSLTESGRTTVAEHWDRLMRLHEAARTWNPSEA</sequence>
<proteinExistence type="predicted"/>
<reference evidence="2 3" key="1">
    <citation type="submission" date="2018-01" db="EMBL/GenBank/DDBJ databases">
        <title>Draft genome sequence of Nonomuraea sp. KC333.</title>
        <authorList>
            <person name="Sahin N."/>
            <person name="Saygin H."/>
            <person name="Ay H."/>
        </authorList>
    </citation>
    <scope>NUCLEOTIDE SEQUENCE [LARGE SCALE GENOMIC DNA]</scope>
    <source>
        <strain evidence="2 3">KC333</strain>
    </source>
</reference>
<dbReference type="InterPro" id="IPR027395">
    <property type="entry name" value="WH_DNA-bd_dom"/>
</dbReference>
<dbReference type="SUPFAM" id="SSF46785">
    <property type="entry name" value="Winged helix' DNA-binding domain"/>
    <property type="match status" value="1"/>
</dbReference>
<dbReference type="PANTHER" id="PTHR37318:SF1">
    <property type="entry name" value="BSL7504 PROTEIN"/>
    <property type="match status" value="1"/>
</dbReference>
<dbReference type="Gene3D" id="1.10.10.10">
    <property type="entry name" value="Winged helix-like DNA-binding domain superfamily/Winged helix DNA-binding domain"/>
    <property type="match status" value="1"/>
</dbReference>
<comment type="caution">
    <text evidence="2">The sequence shown here is derived from an EMBL/GenBank/DDBJ whole genome shotgun (WGS) entry which is preliminary data.</text>
</comment>
<evidence type="ECO:0000259" key="1">
    <source>
        <dbReference type="Pfam" id="PF13601"/>
    </source>
</evidence>
<evidence type="ECO:0000313" key="2">
    <source>
        <dbReference type="EMBL" id="PZG17138.1"/>
    </source>
</evidence>
<protein>
    <submittedName>
        <fullName evidence="2">ArsR family transcriptional regulator</fullName>
    </submittedName>
</protein>
<organism evidence="2 3">
    <name type="scientific">Nonomuraea aridisoli</name>
    <dbReference type="NCBI Taxonomy" id="2070368"/>
    <lineage>
        <taxon>Bacteria</taxon>
        <taxon>Bacillati</taxon>
        <taxon>Actinomycetota</taxon>
        <taxon>Actinomycetes</taxon>
        <taxon>Streptosporangiales</taxon>
        <taxon>Streptosporangiaceae</taxon>
        <taxon>Nonomuraea</taxon>
    </lineage>
</organism>
<dbReference type="Proteomes" id="UP000249304">
    <property type="component" value="Unassembled WGS sequence"/>
</dbReference>
<dbReference type="OrthoDB" id="4952043at2"/>
<name>A0A2W2EXC2_9ACTN</name>
<dbReference type="EMBL" id="POUD01000072">
    <property type="protein sequence ID" value="PZG17138.1"/>
    <property type="molecule type" value="Genomic_DNA"/>
</dbReference>
<dbReference type="InterPro" id="IPR036390">
    <property type="entry name" value="WH_DNA-bd_sf"/>
</dbReference>
<dbReference type="InterPro" id="IPR036388">
    <property type="entry name" value="WH-like_DNA-bd_sf"/>
</dbReference>
<feature type="domain" description="Winged helix DNA-binding" evidence="1">
    <location>
        <begin position="13"/>
        <end position="89"/>
    </location>
</feature>
<accession>A0A2W2EXC2</accession>
<dbReference type="Pfam" id="PF13601">
    <property type="entry name" value="HTH_34"/>
    <property type="match status" value="1"/>
</dbReference>
<dbReference type="CDD" id="cd00090">
    <property type="entry name" value="HTH_ARSR"/>
    <property type="match status" value="1"/>
</dbReference>
<gene>
    <name evidence="2" type="ORF">C1J01_18960</name>
</gene>
<dbReference type="PANTHER" id="PTHR37318">
    <property type="entry name" value="BSL7504 PROTEIN"/>
    <property type="match status" value="1"/>
</dbReference>
<evidence type="ECO:0000313" key="3">
    <source>
        <dbReference type="Proteomes" id="UP000249304"/>
    </source>
</evidence>
<dbReference type="AlphaFoldDB" id="A0A2W2EXC2"/>